<sequence>MKLLRNERGGAALAFIIFASVAAAYLTMNLNQVLDVVSKKKKDGRINAEMDTFTRGIISYTTHALKNRWCMDDKWARSESCSGDMHEVISNKLNLERLLWSSASLTAIKQAYKNEYNKEIGFEPALDEVSTTINIKSLGELSQSHPINLSLTNTLRNCMDEVSISLKKAENSALYKSGDDRYIEIFVEAKMKDIDRCSDYNSRPYGRSLVGLFPRTLNQFAIIKGGDLDLSKYTGSESSKGLNIHAPIYVDNDLILPSSSYAPVGIYSNIHLGRGAVKSGSGNFVPKSFGGQDDQLYSTYANVKTIKRGVVFEDEVDEGIAALFGNEYYVDTSLAKKCDIWRELEENLSETRDSRLFGKLSGSGFSVGLSKTNLPISNEFKEYAFPSELVSSTKGYTVILKNDKNTVSYIDVGKSEKPIMKMDVSVPANGETAELLLARDTEFKINLNSSINFIKSKEVLTKETVTDEEFDDTYKENDFQRVVRNISSKCSDLNSKDPKVRSDKCSLVDSNFNESKSSSCASVYNDDPGAKASCESRVNAIETASNEYAEMKDESLEEIEEYLKKQPSIDFSLSASTTNITNFKVDISNKDQLNSDAYKNISDITLSLTAFDFAIENSSNYTTGRRNNEAHKPGPNELGNPNLINIKLIRNKEGVVESIKYTNAGDEELKGWTMLKRDNGFNEPPRKPMPGLFEKLSKELFMPEGGLSISESKELKEKCSGIPVNDNYSWDISFTKNTLHSWMYDVGGNGITLTETMEMQDRYLFNQSNMYPGDAGGIPNQSVTKKCIIPSDVSFIFGFYACLELEIEPRSTPLTFVGTLLVNELEISSGALTSGVNFYSIWHPAAIEKLREYKWLARRDENGELLECDSNITVWNKNISRQEQYDLRTCSPIHFVLEGPNNYNWTTVDPEIGLPESGGLVTKSKIPNRYRRFNIQTYWVETGSL</sequence>
<reference evidence="2" key="1">
    <citation type="journal article" date="2019" name="Int. J. Syst. Evol. Microbiol.">
        <title>Halobacteriovorax valvorus sp. nov., a novel prokaryotic predator isolated from coastal seawater of China.</title>
        <authorList>
            <person name="Chen M.-X."/>
        </authorList>
    </citation>
    <scope>NUCLEOTIDE SEQUENCE [LARGE SCALE GENOMIC DNA]</scope>
    <source>
        <strain evidence="2">BL9</strain>
    </source>
</reference>
<keyword evidence="2" id="KW-1185">Reference proteome</keyword>
<protein>
    <recommendedName>
        <fullName evidence="3">LTD domain-containing protein</fullName>
    </recommendedName>
</protein>
<proteinExistence type="predicted"/>
<organism evidence="1 2">
    <name type="scientific">Halobacteriovorax vibrionivorans</name>
    <dbReference type="NCBI Taxonomy" id="2152716"/>
    <lineage>
        <taxon>Bacteria</taxon>
        <taxon>Pseudomonadati</taxon>
        <taxon>Bdellovibrionota</taxon>
        <taxon>Bacteriovoracia</taxon>
        <taxon>Bacteriovoracales</taxon>
        <taxon>Halobacteriovoraceae</taxon>
        <taxon>Halobacteriovorax</taxon>
    </lineage>
</organism>
<dbReference type="Proteomes" id="UP000443582">
    <property type="component" value="Unassembled WGS sequence"/>
</dbReference>
<evidence type="ECO:0000313" key="2">
    <source>
        <dbReference type="Proteomes" id="UP000443582"/>
    </source>
</evidence>
<evidence type="ECO:0008006" key="3">
    <source>
        <dbReference type="Google" id="ProtNLM"/>
    </source>
</evidence>
<evidence type="ECO:0000313" key="1">
    <source>
        <dbReference type="EMBL" id="RZF21136.1"/>
    </source>
</evidence>
<dbReference type="EMBL" id="QDKL01000003">
    <property type="protein sequence ID" value="RZF21136.1"/>
    <property type="molecule type" value="Genomic_DNA"/>
</dbReference>
<comment type="caution">
    <text evidence="1">The sequence shown here is derived from an EMBL/GenBank/DDBJ whole genome shotgun (WGS) entry which is preliminary data.</text>
</comment>
<name>A0ABY0IH20_9BACT</name>
<gene>
    <name evidence="1" type="ORF">DAY19_14245</name>
</gene>
<accession>A0ABY0IH20</accession>
<dbReference type="RefSeq" id="WP_115363648.1">
    <property type="nucleotide sequence ID" value="NZ_QDKL01000003.1"/>
</dbReference>